<evidence type="ECO:0000256" key="2">
    <source>
        <dbReference type="ARBA" id="ARBA00005182"/>
    </source>
</evidence>
<protein>
    <recommendedName>
        <fullName evidence="8">AlgX/AlgJ SGNH hydrolase-like domain-containing protein</fullName>
    </recommendedName>
</protein>
<evidence type="ECO:0000256" key="5">
    <source>
        <dbReference type="ARBA" id="ARBA00022764"/>
    </source>
</evidence>
<evidence type="ECO:0000256" key="1">
    <source>
        <dbReference type="ARBA" id="ARBA00004418"/>
    </source>
</evidence>
<dbReference type="GO" id="GO:0042121">
    <property type="term" value="P:alginic acid biosynthetic process"/>
    <property type="evidence" value="ECO:0007669"/>
    <property type="project" value="UniProtKB-KW"/>
</dbReference>
<keyword evidence="7" id="KW-0472">Membrane</keyword>
<dbReference type="GO" id="GO:0042597">
    <property type="term" value="C:periplasmic space"/>
    <property type="evidence" value="ECO:0007669"/>
    <property type="project" value="UniProtKB-SubCell"/>
</dbReference>
<keyword evidence="5" id="KW-0574">Periplasm</keyword>
<evidence type="ECO:0000313" key="10">
    <source>
        <dbReference type="Proteomes" id="UP001056756"/>
    </source>
</evidence>
<dbReference type="EMBL" id="CP097899">
    <property type="protein sequence ID" value="URN95424.1"/>
    <property type="molecule type" value="Genomic_DNA"/>
</dbReference>
<dbReference type="KEGG" id="plig:NAG76_03955"/>
<comment type="subcellular location">
    <subcellularLocation>
        <location evidence="1">Periplasm</location>
    </subcellularLocation>
</comment>
<dbReference type="GO" id="GO:0016740">
    <property type="term" value="F:transferase activity"/>
    <property type="evidence" value="ECO:0007669"/>
    <property type="project" value="UniProtKB-KW"/>
</dbReference>
<evidence type="ECO:0000256" key="3">
    <source>
        <dbReference type="ARBA" id="ARBA00022679"/>
    </source>
</evidence>
<evidence type="ECO:0000313" key="9">
    <source>
        <dbReference type="EMBL" id="URN95424.1"/>
    </source>
</evidence>
<accession>A0A9J6ZHY3</accession>
<dbReference type="InterPro" id="IPR031811">
    <property type="entry name" value="ALGX/ALGJ_SGNH-like"/>
</dbReference>
<dbReference type="Proteomes" id="UP001056756">
    <property type="component" value="Chromosome"/>
</dbReference>
<evidence type="ECO:0000256" key="6">
    <source>
        <dbReference type="ARBA" id="ARBA00022841"/>
    </source>
</evidence>
<keyword evidence="7" id="KW-1133">Transmembrane helix</keyword>
<feature type="domain" description="AlgX/AlgJ SGNH hydrolase-like" evidence="8">
    <location>
        <begin position="97"/>
        <end position="252"/>
    </location>
</feature>
<evidence type="ECO:0000256" key="7">
    <source>
        <dbReference type="SAM" id="Phobius"/>
    </source>
</evidence>
<dbReference type="AlphaFoldDB" id="A0A9J6ZHY3"/>
<keyword evidence="4" id="KW-0732">Signal</keyword>
<reference evidence="9" key="1">
    <citation type="submission" date="2022-05" db="EMBL/GenBank/DDBJ databases">
        <title>Novel bacterial taxa in a minimal lignocellulolytic consortium and its capacity to transform plastics disclosed by genome-resolved metagenomics.</title>
        <authorList>
            <person name="Rodriguez C.A.D."/>
            <person name="Diaz-Garcia L."/>
            <person name="Herrera K."/>
            <person name="Tarazona N.A."/>
            <person name="Sproer C."/>
            <person name="Overmann J."/>
            <person name="Jimenez D.J."/>
        </authorList>
    </citation>
    <scope>NUCLEOTIDE SEQUENCE</scope>
    <source>
        <strain evidence="9">MAG5</strain>
    </source>
</reference>
<keyword evidence="6" id="KW-0016">Alginate biosynthesis</keyword>
<sequence>MKSSRLFNILLIIFFVIAISFPMITANMKNGMISVSENRILASFPSLMTVEGKLNLQFPKEFEIWLNDNMGFREKLVVANTKLQYEVFGQLTKKDTIIGKNEWLYYVNEDIIKDYQQLNLPSETQLIEWGNSLEKIDKFLENKGIPFIMMLNLDKKTIYPENYPDTILKVGDTSKTDMLINHIINQTDIDFFTPKEALLQAKSEVTVYSPRVDNAHWNKYGAFIGYLELMKHVQKYFPNVNILSFEDYNISTYENEIKVYNAISFKETDYGFNMKNESNSVQSVGLFNDISLINNNVSYRFDNNNKELPKALVIGDSYIYGLLIPELAESFSEFTFIHSDNIDKLEGLVSLTNPDIVIFENVERMFDHTMNIHMNSKEKYTDYEVYSNLPSKGESSMYLDHFSNESVQEQGVLQIDKTKEVVSLNGWALDGINNSTADSMYLHVGDKYYPAIYGTPHEGVSTYFQNSELLNSGFSFTVNAQDLIEAGEFSFIIISQDKSYQYSPVEYKVETK</sequence>
<proteinExistence type="predicted"/>
<keyword evidence="3" id="KW-0808">Transferase</keyword>
<keyword evidence="7" id="KW-0812">Transmembrane</keyword>
<feature type="transmembrane region" description="Helical" evidence="7">
    <location>
        <begin position="6"/>
        <end position="24"/>
    </location>
</feature>
<gene>
    <name evidence="9" type="ORF">NAG76_03955</name>
</gene>
<evidence type="ECO:0000256" key="4">
    <source>
        <dbReference type="ARBA" id="ARBA00022729"/>
    </source>
</evidence>
<dbReference type="Pfam" id="PF16822">
    <property type="entry name" value="ALGX"/>
    <property type="match status" value="1"/>
</dbReference>
<comment type="pathway">
    <text evidence="2">Glycan biosynthesis; alginate biosynthesis.</text>
</comment>
<evidence type="ECO:0000259" key="8">
    <source>
        <dbReference type="Pfam" id="PF16822"/>
    </source>
</evidence>
<name>A0A9J6ZHY3_9BACL</name>
<organism evidence="9 10">
    <name type="scientific">Candidatus Pristimantibacillus lignocellulolyticus</name>
    <dbReference type="NCBI Taxonomy" id="2994561"/>
    <lineage>
        <taxon>Bacteria</taxon>
        <taxon>Bacillati</taxon>
        <taxon>Bacillota</taxon>
        <taxon>Bacilli</taxon>
        <taxon>Bacillales</taxon>
        <taxon>Paenibacillaceae</taxon>
        <taxon>Candidatus Pristimantibacillus</taxon>
    </lineage>
</organism>